<dbReference type="GO" id="GO:0016616">
    <property type="term" value="F:oxidoreductase activity, acting on the CH-OH group of donors, NAD or NADP as acceptor"/>
    <property type="evidence" value="ECO:0007669"/>
    <property type="project" value="InterPro"/>
</dbReference>
<feature type="domain" description="UDP-glucose/GDP-mannose dehydrogenase C-terminal" evidence="2">
    <location>
        <begin position="186"/>
        <end position="269"/>
    </location>
</feature>
<dbReference type="AlphaFoldDB" id="A0A382W067"/>
<proteinExistence type="inferred from homology"/>
<dbReference type="Pfam" id="PF00984">
    <property type="entry name" value="UDPG_MGDP_dh"/>
    <property type="match status" value="1"/>
</dbReference>
<dbReference type="Pfam" id="PF03720">
    <property type="entry name" value="UDPG_MGDP_dh_C"/>
    <property type="match status" value="1"/>
</dbReference>
<dbReference type="InterPro" id="IPR014026">
    <property type="entry name" value="UDP-Glc/GDP-Man_DH_dimer"/>
</dbReference>
<reference evidence="3" key="1">
    <citation type="submission" date="2018-05" db="EMBL/GenBank/DDBJ databases">
        <authorList>
            <person name="Lanie J.A."/>
            <person name="Ng W.-L."/>
            <person name="Kazmierczak K.M."/>
            <person name="Andrzejewski T.M."/>
            <person name="Davidsen T.M."/>
            <person name="Wayne K.J."/>
            <person name="Tettelin H."/>
            <person name="Glass J.I."/>
            <person name="Rusch D."/>
            <person name="Podicherti R."/>
            <person name="Tsui H.-C.T."/>
            <person name="Winkler M.E."/>
        </authorList>
    </citation>
    <scope>NUCLEOTIDE SEQUENCE</scope>
</reference>
<evidence type="ECO:0000259" key="2">
    <source>
        <dbReference type="SMART" id="SM00984"/>
    </source>
</evidence>
<dbReference type="PIRSF" id="PIRSF500136">
    <property type="entry name" value="UDP_ManNAc_DH"/>
    <property type="match status" value="1"/>
</dbReference>
<gene>
    <name evidence="3" type="ORF">METZ01_LOCUS405007</name>
</gene>
<organism evidence="3">
    <name type="scientific">marine metagenome</name>
    <dbReference type="NCBI Taxonomy" id="408172"/>
    <lineage>
        <taxon>unclassified sequences</taxon>
        <taxon>metagenomes</taxon>
        <taxon>ecological metagenomes</taxon>
    </lineage>
</organism>
<feature type="non-terminal residue" evidence="3">
    <location>
        <position position="1"/>
    </location>
</feature>
<dbReference type="PIRSF" id="PIRSF000124">
    <property type="entry name" value="UDPglc_GDPman_dh"/>
    <property type="match status" value="1"/>
</dbReference>
<dbReference type="InterPro" id="IPR014027">
    <property type="entry name" value="UDP-Glc/GDP-Man_DH_C"/>
</dbReference>
<dbReference type="GO" id="GO:0000271">
    <property type="term" value="P:polysaccharide biosynthetic process"/>
    <property type="evidence" value="ECO:0007669"/>
    <property type="project" value="InterPro"/>
</dbReference>
<dbReference type="EMBL" id="UINC01155986">
    <property type="protein sequence ID" value="SVD52153.1"/>
    <property type="molecule type" value="Genomic_DNA"/>
</dbReference>
<dbReference type="PANTHER" id="PTHR43491:SF2">
    <property type="entry name" value="UDP-N-ACETYL-D-MANNOSAMINE DEHYDROGENASE"/>
    <property type="match status" value="1"/>
</dbReference>
<accession>A0A382W067</accession>
<dbReference type="SMART" id="SM00984">
    <property type="entry name" value="UDPG_MGDP_dh_C"/>
    <property type="match status" value="1"/>
</dbReference>
<dbReference type="GO" id="GO:0051287">
    <property type="term" value="F:NAD binding"/>
    <property type="evidence" value="ECO:0007669"/>
    <property type="project" value="InterPro"/>
</dbReference>
<comment type="similarity">
    <text evidence="1">Belongs to the UDP-glucose/GDP-mannose dehydrogenase family.</text>
</comment>
<dbReference type="InterPro" id="IPR008927">
    <property type="entry name" value="6-PGluconate_DH-like_C_sf"/>
</dbReference>
<dbReference type="Gene3D" id="3.40.50.720">
    <property type="entry name" value="NAD(P)-binding Rossmann-like Domain"/>
    <property type="match status" value="2"/>
</dbReference>
<dbReference type="InterPro" id="IPR017476">
    <property type="entry name" value="UDP-Glc/GDP-Man"/>
</dbReference>
<evidence type="ECO:0000256" key="1">
    <source>
        <dbReference type="ARBA" id="ARBA00006601"/>
    </source>
</evidence>
<dbReference type="PANTHER" id="PTHR43491">
    <property type="entry name" value="UDP-N-ACETYL-D-MANNOSAMINE DEHYDROGENASE"/>
    <property type="match status" value="1"/>
</dbReference>
<dbReference type="GO" id="GO:0016628">
    <property type="term" value="F:oxidoreductase activity, acting on the CH-CH group of donors, NAD or NADP as acceptor"/>
    <property type="evidence" value="ECO:0007669"/>
    <property type="project" value="InterPro"/>
</dbReference>
<dbReference type="SUPFAM" id="SSF52413">
    <property type="entry name" value="UDP-glucose/GDP-mannose dehydrogenase C-terminal domain"/>
    <property type="match status" value="1"/>
</dbReference>
<sequence length="270" mass="30446">VRSSVFPRTCSQIMNLLGSEKEWHLAYCPERIVQGYAVQELEKLPQIVAGFSDYAIEKASELFNKIASKTIKTTMGEAELVKLFSNSWRYIQFAIANQFYMIAHDYGEDYDRIRDIMTDGYDRARGLPSAGFAAGPCLLKDTMQLSAFYDNRFLLGQAAMNVNEGLPNFIVNNLKKEHGLDQKTVGILGMAFKADVDDIRDSLSYKIGKILRFEGAKVLYSDEFAENSNFITKEKLIELSDIIIIGAPHSAYRGLIIRNDVTVIDLWGII</sequence>
<name>A0A382W067_9ZZZZ</name>
<dbReference type="InterPro" id="IPR036220">
    <property type="entry name" value="UDP-Glc/GDP-Man_DH_C_sf"/>
</dbReference>
<evidence type="ECO:0000313" key="3">
    <source>
        <dbReference type="EMBL" id="SVD52153.1"/>
    </source>
</evidence>
<protein>
    <recommendedName>
        <fullName evidence="2">UDP-glucose/GDP-mannose dehydrogenase C-terminal domain-containing protein</fullName>
    </recommendedName>
</protein>
<dbReference type="InterPro" id="IPR028359">
    <property type="entry name" value="UDP_ManNAc/GlcNAc_DH"/>
</dbReference>
<dbReference type="SUPFAM" id="SSF48179">
    <property type="entry name" value="6-phosphogluconate dehydrogenase C-terminal domain-like"/>
    <property type="match status" value="1"/>
</dbReference>